<reference evidence="2" key="2">
    <citation type="submission" date="2020-07" db="EMBL/GenBank/DDBJ databases">
        <authorList>
            <person name="Yu X."/>
        </authorList>
    </citation>
    <scope>NUCLEOTIDE SEQUENCE [LARGE SCALE GENOMIC DNA]</scope>
    <source>
        <strain evidence="2">24T</strain>
    </source>
</reference>
<feature type="region of interest" description="Disordered" evidence="1">
    <location>
        <begin position="47"/>
        <end position="117"/>
    </location>
</feature>
<accession>A0A7D6DY90</accession>
<keyword evidence="3" id="KW-1185">Reference proteome</keyword>
<evidence type="ECO:0000313" key="2">
    <source>
        <dbReference type="EMBL" id="QLL06669.1"/>
    </source>
</evidence>
<evidence type="ECO:0000256" key="1">
    <source>
        <dbReference type="SAM" id="MobiDB-lite"/>
    </source>
</evidence>
<dbReference type="KEGG" id="mgor:H0P51_23610"/>
<dbReference type="Proteomes" id="UP000510682">
    <property type="component" value="Chromosome"/>
</dbReference>
<protein>
    <submittedName>
        <fullName evidence="2">Uncharacterized protein</fullName>
    </submittedName>
</protein>
<dbReference type="EMBL" id="CP059165">
    <property type="protein sequence ID" value="QLL06669.1"/>
    <property type="molecule type" value="Genomic_DNA"/>
</dbReference>
<name>A0A7D6DY90_9MYCO</name>
<reference evidence="2" key="1">
    <citation type="submission" date="2020-07" db="EMBL/GenBank/DDBJ databases">
        <title>Description of Mycobacterium gordonae subsp. intergordonae subsp.nov. and Mycobacterium gordonae subsp. gordonae subsp. nov.</title>
        <authorList>
            <person name="Huang H."/>
        </authorList>
    </citation>
    <scope>NUCLEOTIDE SEQUENCE [LARGE SCALE GENOMIC DNA]</scope>
    <source>
        <strain evidence="2">24T</strain>
    </source>
</reference>
<dbReference type="RefSeq" id="WP_180915247.1">
    <property type="nucleotide sequence ID" value="NZ_CP059165.1"/>
</dbReference>
<proteinExistence type="predicted"/>
<gene>
    <name evidence="2" type="ORF">H0P51_23610</name>
</gene>
<sequence length="325" mass="35350">MDAKRRRAEYKRRPTIAIKMMRDAGMSEEEIQAELLKLREALGISVNEPSDNLPAVIDKPVGNLSGEKAMESPAAHQPASDSQKASDSRPLNGRDWANSAVPQRRCKAHKKDGSQCSNPAIRGGTVCRFHGGAAKHVKRAARARLENAADRMAKELLGMAIDPDISSAVKLAGIRDALDRAGLKAPNEVVLSQGTAPYEEIFDSIVSERPDSDSSNVDSKQDSADWLVSGQSTESIAEQPNSTDYKPPPAPAEPDSGNPRDRADTGRTDRDSDRLSADESRVRRDRDRYHQRAHITGEDAYQAANAANREIGALRALPPGRTASW</sequence>
<evidence type="ECO:0000313" key="3">
    <source>
        <dbReference type="Proteomes" id="UP000510682"/>
    </source>
</evidence>
<feature type="compositionally biased region" description="Polar residues" evidence="1">
    <location>
        <begin position="229"/>
        <end position="244"/>
    </location>
</feature>
<feature type="region of interest" description="Disordered" evidence="1">
    <location>
        <begin position="208"/>
        <end position="297"/>
    </location>
</feature>
<organism evidence="2 3">
    <name type="scientific">Mycobacterium vicinigordonae</name>
    <dbReference type="NCBI Taxonomy" id="1719132"/>
    <lineage>
        <taxon>Bacteria</taxon>
        <taxon>Bacillati</taxon>
        <taxon>Actinomycetota</taxon>
        <taxon>Actinomycetes</taxon>
        <taxon>Mycobacteriales</taxon>
        <taxon>Mycobacteriaceae</taxon>
        <taxon>Mycobacterium</taxon>
    </lineage>
</organism>
<feature type="compositionally biased region" description="Basic and acidic residues" evidence="1">
    <location>
        <begin position="258"/>
        <end position="290"/>
    </location>
</feature>
<dbReference type="AlphaFoldDB" id="A0A7D6DY90"/>